<evidence type="ECO:0000256" key="1">
    <source>
        <dbReference type="ARBA" id="ARBA00022741"/>
    </source>
</evidence>
<comment type="similarity">
    <text evidence="5">Belongs to the DEAD box helicase family.</text>
</comment>
<organism evidence="7 8">
    <name type="scientific">Aspergillus pseudocaelatus</name>
    <dbReference type="NCBI Taxonomy" id="1825620"/>
    <lineage>
        <taxon>Eukaryota</taxon>
        <taxon>Fungi</taxon>
        <taxon>Dikarya</taxon>
        <taxon>Ascomycota</taxon>
        <taxon>Pezizomycotina</taxon>
        <taxon>Eurotiomycetes</taxon>
        <taxon>Eurotiomycetidae</taxon>
        <taxon>Eurotiales</taxon>
        <taxon>Aspergillaceae</taxon>
        <taxon>Aspergillus</taxon>
        <taxon>Aspergillus subgen. Circumdati</taxon>
    </lineage>
</organism>
<keyword evidence="5" id="KW-0347">Helicase</keyword>
<accession>A0ABQ6WLX7</accession>
<sequence>MDVPGQNIELRGWVRLPLNLHPKLASVLANAKIKLSEIQRLVIPLIATSCDIVAISTLGMGVTNACVYGILNTLCLDASPQPGLEAMILLPTRELAAQVYHAINSLQPAHGLLL</sequence>
<keyword evidence="5" id="KW-0694">RNA-binding</keyword>
<dbReference type="PANTHER" id="PTHR24031">
    <property type="entry name" value="RNA HELICASE"/>
    <property type="match status" value="1"/>
</dbReference>
<evidence type="ECO:0000256" key="2">
    <source>
        <dbReference type="ARBA" id="ARBA00022801"/>
    </source>
</evidence>
<dbReference type="Proteomes" id="UP000325395">
    <property type="component" value="Unassembled WGS sequence"/>
</dbReference>
<protein>
    <recommendedName>
        <fullName evidence="5">ATP-dependent RNA helicase</fullName>
        <ecNumber evidence="5">3.6.4.13</ecNumber>
    </recommendedName>
</protein>
<proteinExistence type="inferred from homology"/>
<evidence type="ECO:0000256" key="5">
    <source>
        <dbReference type="RuleBase" id="RU365068"/>
    </source>
</evidence>
<evidence type="ECO:0000256" key="4">
    <source>
        <dbReference type="ARBA" id="ARBA00047984"/>
    </source>
</evidence>
<keyword evidence="8" id="KW-1185">Reference proteome</keyword>
<evidence type="ECO:0000259" key="6">
    <source>
        <dbReference type="Pfam" id="PF00270"/>
    </source>
</evidence>
<evidence type="ECO:0000313" key="8">
    <source>
        <dbReference type="Proteomes" id="UP000325395"/>
    </source>
</evidence>
<keyword evidence="3 5" id="KW-0067">ATP-binding</keyword>
<reference evidence="7 8" key="1">
    <citation type="submission" date="2019-04" db="EMBL/GenBank/DDBJ databases">
        <authorList>
            <consortium name="DOE Joint Genome Institute"/>
            <person name="Mondo S."/>
            <person name="Kjaerbolling I."/>
            <person name="Vesth T."/>
            <person name="Frisvad J.C."/>
            <person name="Nybo J.L."/>
            <person name="Theobald S."/>
            <person name="Kildgaard S."/>
            <person name="Isbrandt T."/>
            <person name="Kuo A."/>
            <person name="Sato A."/>
            <person name="Lyhne E.K."/>
            <person name="Kogle M.E."/>
            <person name="Wiebenga A."/>
            <person name="Kun R.S."/>
            <person name="Lubbers R.J."/>
            <person name="Makela M.R."/>
            <person name="Barry K."/>
            <person name="Chovatia M."/>
            <person name="Clum A."/>
            <person name="Daum C."/>
            <person name="Haridas S."/>
            <person name="He G."/>
            <person name="LaButti K."/>
            <person name="Lipzen A."/>
            <person name="Riley R."/>
            <person name="Salamov A."/>
            <person name="Simmons B.A."/>
            <person name="Magnuson J.K."/>
            <person name="Henrissat B."/>
            <person name="Mortensen U.H."/>
            <person name="Larsen T.O."/>
            <person name="Devries R.P."/>
            <person name="Grigoriev I.V."/>
            <person name="Machida M."/>
            <person name="Baker S.E."/>
            <person name="Andersen M.R."/>
            <person name="Cantor M.N."/>
            <person name="Hua S.X."/>
        </authorList>
    </citation>
    <scope>NUCLEOTIDE SEQUENCE [LARGE SCALE GENOMIC DNA]</scope>
    <source>
        <strain evidence="7 8">CBS 117616</strain>
    </source>
</reference>
<dbReference type="Pfam" id="PF00270">
    <property type="entry name" value="DEAD"/>
    <property type="match status" value="1"/>
</dbReference>
<dbReference type="Gene3D" id="3.40.50.300">
    <property type="entry name" value="P-loop containing nucleotide triphosphate hydrolases"/>
    <property type="match status" value="1"/>
</dbReference>
<dbReference type="SUPFAM" id="SSF52540">
    <property type="entry name" value="P-loop containing nucleoside triphosphate hydrolases"/>
    <property type="match status" value="1"/>
</dbReference>
<keyword evidence="1 5" id="KW-0547">Nucleotide-binding</keyword>
<dbReference type="EMBL" id="ML735730">
    <property type="protein sequence ID" value="KAE8418091.1"/>
    <property type="molecule type" value="Genomic_DNA"/>
</dbReference>
<evidence type="ECO:0000256" key="3">
    <source>
        <dbReference type="ARBA" id="ARBA00022840"/>
    </source>
</evidence>
<dbReference type="InterPro" id="IPR011545">
    <property type="entry name" value="DEAD/DEAH_box_helicase_dom"/>
</dbReference>
<comment type="catalytic activity">
    <reaction evidence="4 5">
        <text>ATP + H2O = ADP + phosphate + H(+)</text>
        <dbReference type="Rhea" id="RHEA:13065"/>
        <dbReference type="ChEBI" id="CHEBI:15377"/>
        <dbReference type="ChEBI" id="CHEBI:15378"/>
        <dbReference type="ChEBI" id="CHEBI:30616"/>
        <dbReference type="ChEBI" id="CHEBI:43474"/>
        <dbReference type="ChEBI" id="CHEBI:456216"/>
        <dbReference type="EC" id="3.6.4.13"/>
    </reaction>
</comment>
<evidence type="ECO:0000313" key="7">
    <source>
        <dbReference type="EMBL" id="KAE8418091.1"/>
    </source>
</evidence>
<dbReference type="InterPro" id="IPR027417">
    <property type="entry name" value="P-loop_NTPase"/>
</dbReference>
<keyword evidence="2 5" id="KW-0378">Hydrolase</keyword>
<name>A0ABQ6WLX7_9EURO</name>
<comment type="function">
    <text evidence="5">RNA helicase.</text>
</comment>
<dbReference type="EC" id="3.6.4.13" evidence="5"/>
<gene>
    <name evidence="7" type="ORF">BDV36DRAFT_295494</name>
</gene>
<comment type="domain">
    <text evidence="5">The Q motif is unique to and characteristic of the DEAD box family of RNA helicases and controls ATP binding and hydrolysis.</text>
</comment>
<feature type="domain" description="DEAD/DEAH-box helicase" evidence="6">
    <location>
        <begin position="37"/>
        <end position="106"/>
    </location>
</feature>